<evidence type="ECO:0000313" key="2">
    <source>
        <dbReference type="Proteomes" id="UP001407347"/>
    </source>
</evidence>
<protein>
    <recommendedName>
        <fullName evidence="3">BioF2-like acetyltransferase domain-containing protein</fullName>
    </recommendedName>
</protein>
<reference evidence="1 2" key="1">
    <citation type="journal article" date="2023" name="PLoS ONE">
        <title>Complete genome assembly of Hawai'i environmental nontuberculous mycobacteria reveals unexpected co-isolation with methylobacteria.</title>
        <authorList>
            <person name="Hendrix J."/>
            <person name="Epperson L.E."/>
            <person name="Tong E.I."/>
            <person name="Chan Y.L."/>
            <person name="Hasan N.A."/>
            <person name="Dawrs S.N."/>
            <person name="Norton G.J."/>
            <person name="Virdi R."/>
            <person name="Crooks J.L."/>
            <person name="Chan E.D."/>
            <person name="Honda J.R."/>
            <person name="Strong M."/>
        </authorList>
    </citation>
    <scope>NUCLEOTIDE SEQUENCE [LARGE SCALE GENOMIC DNA]</scope>
    <source>
        <strain evidence="1 2">NJH_HI04-1</strain>
    </source>
</reference>
<gene>
    <name evidence="1" type="ORF">PUR29_14125</name>
</gene>
<dbReference type="EMBL" id="JAQYXP010000002">
    <property type="protein sequence ID" value="MEN3234734.1"/>
    <property type="molecule type" value="Genomic_DNA"/>
</dbReference>
<dbReference type="RefSeq" id="WP_346013037.1">
    <property type="nucleotide sequence ID" value="NZ_JAQYXP010000002.1"/>
</dbReference>
<name>A0ABU9ZU91_9HYPH</name>
<proteinExistence type="predicted"/>
<organism evidence="1 2">
    <name type="scientific">Methylobacterium ajmalii</name>
    <dbReference type="NCBI Taxonomy" id="2738439"/>
    <lineage>
        <taxon>Bacteria</taxon>
        <taxon>Pseudomonadati</taxon>
        <taxon>Pseudomonadota</taxon>
        <taxon>Alphaproteobacteria</taxon>
        <taxon>Hyphomicrobiales</taxon>
        <taxon>Methylobacteriaceae</taxon>
        <taxon>Methylobacterium</taxon>
    </lineage>
</organism>
<evidence type="ECO:0008006" key="3">
    <source>
        <dbReference type="Google" id="ProtNLM"/>
    </source>
</evidence>
<evidence type="ECO:0000313" key="1">
    <source>
        <dbReference type="EMBL" id="MEN3234734.1"/>
    </source>
</evidence>
<dbReference type="Proteomes" id="UP001407347">
    <property type="component" value="Unassembled WGS sequence"/>
</dbReference>
<accession>A0ABU9ZU91</accession>
<keyword evidence="2" id="KW-1185">Reference proteome</keyword>
<sequence length="139" mass="14469">MHLSSVATADLPEVWPIVEPWLARACARPGCDLDVGALHALCAAGSATLVLIGPGPVAAGVVQVAEHHDGRRFAAILAVGGAQARSWRHTLAEIEAGARRLGCDTVEWIGRRGWGRLLPDYAATPTSAGILYTKTLGAA</sequence>
<comment type="caution">
    <text evidence="1">The sequence shown here is derived from an EMBL/GenBank/DDBJ whole genome shotgun (WGS) entry which is preliminary data.</text>
</comment>